<evidence type="ECO:0000313" key="5">
    <source>
        <dbReference type="Proteomes" id="UP000502136"/>
    </source>
</evidence>
<protein>
    <submittedName>
        <fullName evidence="4">Thioesterase</fullName>
    </submittedName>
</protein>
<dbReference type="GO" id="GO:0016787">
    <property type="term" value="F:hydrolase activity"/>
    <property type="evidence" value="ECO:0007669"/>
    <property type="project" value="UniProtKB-KW"/>
</dbReference>
<feature type="domain" description="Thioesterase TesA-like" evidence="3">
    <location>
        <begin position="15"/>
        <end position="204"/>
    </location>
</feature>
<evidence type="ECO:0000313" key="4">
    <source>
        <dbReference type="EMBL" id="QJC51351.1"/>
    </source>
</evidence>
<dbReference type="EMBL" id="CP051428">
    <property type="protein sequence ID" value="QJC51351.1"/>
    <property type="molecule type" value="Genomic_DNA"/>
</dbReference>
<dbReference type="PANTHER" id="PTHR11487">
    <property type="entry name" value="THIOESTERASE"/>
    <property type="match status" value="1"/>
</dbReference>
<evidence type="ECO:0000256" key="1">
    <source>
        <dbReference type="ARBA" id="ARBA00007169"/>
    </source>
</evidence>
<comment type="similarity">
    <text evidence="1">Belongs to the thioesterase family.</text>
</comment>
<dbReference type="InterPro" id="IPR001031">
    <property type="entry name" value="Thioesterase"/>
</dbReference>
<dbReference type="Pfam" id="PF00975">
    <property type="entry name" value="Thioesterase"/>
    <property type="match status" value="1"/>
</dbReference>
<dbReference type="InterPro" id="IPR012223">
    <property type="entry name" value="TEII"/>
</dbReference>
<dbReference type="InterPro" id="IPR029058">
    <property type="entry name" value="AB_hydrolase_fold"/>
</dbReference>
<gene>
    <name evidence="4" type="ORF">HGI30_07190</name>
</gene>
<proteinExistence type="inferred from homology"/>
<evidence type="ECO:0000256" key="2">
    <source>
        <dbReference type="ARBA" id="ARBA00022801"/>
    </source>
</evidence>
<evidence type="ECO:0000259" key="3">
    <source>
        <dbReference type="SMART" id="SM00824"/>
    </source>
</evidence>
<dbReference type="KEGG" id="palr:HGI30_07190"/>
<dbReference type="GO" id="GO:0008610">
    <property type="term" value="P:lipid biosynthetic process"/>
    <property type="evidence" value="ECO:0007669"/>
    <property type="project" value="TreeGrafter"/>
</dbReference>
<keyword evidence="5" id="KW-1185">Reference proteome</keyword>
<dbReference type="SUPFAM" id="SSF53474">
    <property type="entry name" value="alpha/beta-Hydrolases"/>
    <property type="match status" value="1"/>
</dbReference>
<sequence length="274" mass="30310">MEPARGGGLRPLRLLCLPYAGRSAQAYRRWASAAPAGLELVPLEPAGRGSRMGEPFYRSVQEAADDLLREALELREGGRYALFGHSMGALIAYELAVRLQRRGGLQPEALFLSAKDAPHVPRKEEPIHGLPDEAFAERVRALGGSPDELFGHPELLRLFLPVLRADFRLVETYRQDEAAPLQTPAVVLNGREDATLSADPEQWRRWFAADCRYEWFDGGHFYAQDRYPELLRRIGRILEGIGTDEEAAALAPLAAGDGGERLGIGGMEERRSSP</sequence>
<dbReference type="PANTHER" id="PTHR11487:SF0">
    <property type="entry name" value="S-ACYL FATTY ACID SYNTHASE THIOESTERASE, MEDIUM CHAIN"/>
    <property type="match status" value="1"/>
</dbReference>
<dbReference type="InterPro" id="IPR020802">
    <property type="entry name" value="TesA-like"/>
</dbReference>
<accession>A0A6H2GV96</accession>
<dbReference type="Proteomes" id="UP000502136">
    <property type="component" value="Chromosome"/>
</dbReference>
<dbReference type="SMART" id="SM00824">
    <property type="entry name" value="PKS_TE"/>
    <property type="match status" value="1"/>
</dbReference>
<name>A0A6H2GV96_9BACL</name>
<keyword evidence="2" id="KW-0378">Hydrolase</keyword>
<reference evidence="4 5" key="1">
    <citation type="submission" date="2020-04" db="EMBL/GenBank/DDBJ databases">
        <title>Novel Paenibacillus strain UniB2 isolated from commercial digestive syrup.</title>
        <authorList>
            <person name="Thorat V."/>
            <person name="Kirdat K."/>
            <person name="Tiwarekar B."/>
            <person name="Yadav A."/>
        </authorList>
    </citation>
    <scope>NUCLEOTIDE SEQUENCE [LARGE SCALE GENOMIC DNA]</scope>
    <source>
        <strain evidence="4 5">UniB2</strain>
    </source>
</reference>
<dbReference type="RefSeq" id="WP_168907002.1">
    <property type="nucleotide sequence ID" value="NZ_CP051428.1"/>
</dbReference>
<organism evidence="4 5">
    <name type="scientific">Paenibacillus albicereus</name>
    <dbReference type="NCBI Taxonomy" id="2726185"/>
    <lineage>
        <taxon>Bacteria</taxon>
        <taxon>Bacillati</taxon>
        <taxon>Bacillota</taxon>
        <taxon>Bacilli</taxon>
        <taxon>Bacillales</taxon>
        <taxon>Paenibacillaceae</taxon>
        <taxon>Paenibacillus</taxon>
    </lineage>
</organism>
<dbReference type="Gene3D" id="3.40.50.1820">
    <property type="entry name" value="alpha/beta hydrolase"/>
    <property type="match status" value="1"/>
</dbReference>
<dbReference type="AlphaFoldDB" id="A0A6H2GV96"/>